<evidence type="ECO:0000313" key="1">
    <source>
        <dbReference type="EMBL" id="MBK1698496.1"/>
    </source>
</evidence>
<reference evidence="1" key="2">
    <citation type="journal article" date="2020" name="Microorganisms">
        <title>Osmotic Adaptation and Compatible Solute Biosynthesis of Phototrophic Bacteria as Revealed from Genome Analyses.</title>
        <authorList>
            <person name="Imhoff J.F."/>
            <person name="Rahn T."/>
            <person name="Kunzel S."/>
            <person name="Keller A."/>
            <person name="Neulinger S.C."/>
        </authorList>
    </citation>
    <scope>NUCLEOTIDE SEQUENCE</scope>
    <source>
        <strain evidence="1">DSM 9154</strain>
    </source>
</reference>
<dbReference type="EMBL" id="NRRE01000028">
    <property type="protein sequence ID" value="MBK1698496.1"/>
    <property type="molecule type" value="Genomic_DNA"/>
</dbReference>
<evidence type="ECO:0000313" key="2">
    <source>
        <dbReference type="Proteomes" id="UP000778970"/>
    </source>
</evidence>
<dbReference type="Proteomes" id="UP000778970">
    <property type="component" value="Unassembled WGS sequence"/>
</dbReference>
<organism evidence="1 2">
    <name type="scientific">Rhodovibrio salinarum</name>
    <dbReference type="NCBI Taxonomy" id="1087"/>
    <lineage>
        <taxon>Bacteria</taxon>
        <taxon>Pseudomonadati</taxon>
        <taxon>Pseudomonadota</taxon>
        <taxon>Alphaproteobacteria</taxon>
        <taxon>Rhodospirillales</taxon>
        <taxon>Rhodovibrionaceae</taxon>
        <taxon>Rhodovibrio</taxon>
    </lineage>
</organism>
<accession>A0A934QKC3</accession>
<proteinExistence type="predicted"/>
<name>A0A934QKC3_9PROT</name>
<comment type="caution">
    <text evidence="1">The sequence shown here is derived from an EMBL/GenBank/DDBJ whole genome shotgun (WGS) entry which is preliminary data.</text>
</comment>
<dbReference type="AlphaFoldDB" id="A0A934QKC3"/>
<keyword evidence="2" id="KW-1185">Reference proteome</keyword>
<reference evidence="1" key="1">
    <citation type="submission" date="2017-08" db="EMBL/GenBank/DDBJ databases">
        <authorList>
            <person name="Imhoff J.F."/>
            <person name="Rahn T."/>
            <person name="Kuenzel S."/>
            <person name="Neulinger S.C."/>
        </authorList>
    </citation>
    <scope>NUCLEOTIDE SEQUENCE</scope>
    <source>
        <strain evidence="1">DSM 9154</strain>
    </source>
</reference>
<sequence length="69" mass="7727">MPWDGSQTCTYLFVEAERLLDEGQVAAARLLFNRVADTCLFERHPCPRAGTCRTAADRVARRLDATVDV</sequence>
<protein>
    <submittedName>
        <fullName evidence="1">Uncharacterized protein</fullName>
    </submittedName>
</protein>
<gene>
    <name evidence="1" type="ORF">CKO21_14705</name>
</gene>